<dbReference type="PROSITE" id="PS51257">
    <property type="entry name" value="PROKAR_LIPOPROTEIN"/>
    <property type="match status" value="1"/>
</dbReference>
<dbReference type="InterPro" id="IPR026045">
    <property type="entry name" value="Ferric-bd"/>
</dbReference>
<evidence type="ECO:0000256" key="2">
    <source>
        <dbReference type="SAM" id="SignalP"/>
    </source>
</evidence>
<gene>
    <name evidence="3" type="ORF">RIL96_03340</name>
</gene>
<dbReference type="Gene3D" id="3.40.190.10">
    <property type="entry name" value="Periplasmic binding protein-like II"/>
    <property type="match status" value="2"/>
</dbReference>
<dbReference type="EMBL" id="JAVKGR010000002">
    <property type="protein sequence ID" value="MDR8018597.1"/>
    <property type="molecule type" value="Genomic_DNA"/>
</dbReference>
<evidence type="ECO:0000313" key="4">
    <source>
        <dbReference type="Proteomes" id="UP001251870"/>
    </source>
</evidence>
<reference evidence="3 4" key="1">
    <citation type="submission" date="2023-09" db="EMBL/GenBank/DDBJ databases">
        <title>Description of three actinobacteria isolated from air of manufacturing shop in a pharmaceutical factory.</title>
        <authorList>
            <person name="Zhang D.-F."/>
        </authorList>
    </citation>
    <scope>NUCLEOTIDE SEQUENCE [LARGE SCALE GENOMIC DNA]</scope>
    <source>
        <strain evidence="3 4">LY-0111</strain>
    </source>
</reference>
<dbReference type="PANTHER" id="PTHR30006">
    <property type="entry name" value="THIAMINE-BINDING PERIPLASMIC PROTEIN-RELATED"/>
    <property type="match status" value="1"/>
</dbReference>
<organism evidence="3 4">
    <name type="scientific">Nesterenkonia aerolata</name>
    <dbReference type="NCBI Taxonomy" id="3074079"/>
    <lineage>
        <taxon>Bacteria</taxon>
        <taxon>Bacillati</taxon>
        <taxon>Actinomycetota</taxon>
        <taxon>Actinomycetes</taxon>
        <taxon>Micrococcales</taxon>
        <taxon>Micrococcaceae</taxon>
        <taxon>Nesterenkonia</taxon>
    </lineage>
</organism>
<dbReference type="SUPFAM" id="SSF53850">
    <property type="entry name" value="Periplasmic binding protein-like II"/>
    <property type="match status" value="1"/>
</dbReference>
<dbReference type="Pfam" id="PF13343">
    <property type="entry name" value="SBP_bac_6"/>
    <property type="match status" value="1"/>
</dbReference>
<accession>A0ABU2DQ13</accession>
<protein>
    <submittedName>
        <fullName evidence="3">ABC transporter substrate-binding protein</fullName>
    </submittedName>
</protein>
<keyword evidence="1 2" id="KW-0732">Signal</keyword>
<sequence>MSTRHTATLICTLSITSLVLAGCGGNDDSSEGEGIEASITLYTSEPQEKIDELIADFNEVEPDVDVEVYRAGTGDLTARIESEMAGGDPGADVFLAADAPTFEGYKEQDLLLPLESEEAEAVQEEFQDPEGYYYGTRVIPTVIAYNTNDVDTPPESWDELTEEEYDGQITLPNPAVSGAAAFNAAVWYLNDDMGESWFEDVAENSPVIADSNGPVGQDVASGTYPVGIVVDFMMRDLRDQGSPVEVSYPVEGAPYIYQPVGIFESTEEEEASRAFVDYLISQRGQEFAVEQNYMPVRDDAGTPEGAPDLDEVTLMEADIDEVSENQEEAIDLFDSTIGAN</sequence>
<feature type="chain" id="PRO_5046274396" evidence="2">
    <location>
        <begin position="22"/>
        <end position="340"/>
    </location>
</feature>
<evidence type="ECO:0000313" key="3">
    <source>
        <dbReference type="EMBL" id="MDR8018597.1"/>
    </source>
</evidence>
<name>A0ABU2DQ13_9MICC</name>
<dbReference type="PIRSF" id="PIRSF002825">
    <property type="entry name" value="CfbpA"/>
    <property type="match status" value="1"/>
</dbReference>
<feature type="signal peptide" evidence="2">
    <location>
        <begin position="1"/>
        <end position="21"/>
    </location>
</feature>
<proteinExistence type="predicted"/>
<keyword evidence="4" id="KW-1185">Reference proteome</keyword>
<dbReference type="PANTHER" id="PTHR30006:SF2">
    <property type="entry name" value="ABC TRANSPORTER SUBSTRATE-BINDING PROTEIN"/>
    <property type="match status" value="1"/>
</dbReference>
<dbReference type="CDD" id="cd13547">
    <property type="entry name" value="PBP2_Fbp_like_2"/>
    <property type="match status" value="1"/>
</dbReference>
<dbReference type="Proteomes" id="UP001251870">
    <property type="component" value="Unassembled WGS sequence"/>
</dbReference>
<dbReference type="RefSeq" id="WP_310547583.1">
    <property type="nucleotide sequence ID" value="NZ_JAVKGR010000002.1"/>
</dbReference>
<comment type="caution">
    <text evidence="3">The sequence shown here is derived from an EMBL/GenBank/DDBJ whole genome shotgun (WGS) entry which is preliminary data.</text>
</comment>
<evidence type="ECO:0000256" key="1">
    <source>
        <dbReference type="ARBA" id="ARBA00022729"/>
    </source>
</evidence>